<dbReference type="Pfam" id="PF05163">
    <property type="entry name" value="DinB"/>
    <property type="match status" value="1"/>
</dbReference>
<comment type="caution">
    <text evidence="3">The sequence shown here is derived from an EMBL/GenBank/DDBJ whole genome shotgun (WGS) entry which is preliminary data.</text>
</comment>
<dbReference type="InterPro" id="IPR034660">
    <property type="entry name" value="DinB/YfiT-like"/>
</dbReference>
<protein>
    <submittedName>
        <fullName evidence="3">DinB family protein</fullName>
    </submittedName>
</protein>
<evidence type="ECO:0000313" key="3">
    <source>
        <dbReference type="EMBL" id="MFB5189015.1"/>
    </source>
</evidence>
<accession>A0ABV5AAZ6</accession>
<keyword evidence="4" id="KW-1185">Reference proteome</keyword>
<dbReference type="EMBL" id="JBDXSU010000001">
    <property type="protein sequence ID" value="MFB5189015.1"/>
    <property type="molecule type" value="Genomic_DNA"/>
</dbReference>
<dbReference type="InterPro" id="IPR007837">
    <property type="entry name" value="DinB"/>
</dbReference>
<dbReference type="PANTHER" id="PTHR37302:SF3">
    <property type="entry name" value="DAMAGE-INDUCIBLE PROTEIN DINB"/>
    <property type="match status" value="1"/>
</dbReference>
<dbReference type="Gene3D" id="1.20.120.450">
    <property type="entry name" value="dinb family like domain"/>
    <property type="match status" value="1"/>
</dbReference>
<evidence type="ECO:0000313" key="4">
    <source>
        <dbReference type="Proteomes" id="UP001579974"/>
    </source>
</evidence>
<evidence type="ECO:0000256" key="2">
    <source>
        <dbReference type="ARBA" id="ARBA00022723"/>
    </source>
</evidence>
<comment type="similarity">
    <text evidence="1">Belongs to the DinB family.</text>
</comment>
<keyword evidence="2" id="KW-0479">Metal-binding</keyword>
<reference evidence="3 4" key="1">
    <citation type="journal article" date="2024" name="Int. J. Mol. Sci.">
        <title>Exploration of Alicyclobacillus spp. Genome in Search of Antibiotic Resistance.</title>
        <authorList>
            <person name="Bucka-Kolendo J."/>
            <person name="Kiousi D.E."/>
            <person name="Dekowska A."/>
            <person name="Mikolajczuk-Szczyrba A."/>
            <person name="Karadedos D.M."/>
            <person name="Michael P."/>
            <person name="Galanis A."/>
            <person name="Sokolowska B."/>
        </authorList>
    </citation>
    <scope>NUCLEOTIDE SEQUENCE [LARGE SCALE GENOMIC DNA]</scope>
    <source>
        <strain evidence="3 4">KKP 3000</strain>
    </source>
</reference>
<gene>
    <name evidence="3" type="ORF">KKP3000_001454</name>
</gene>
<proteinExistence type="inferred from homology"/>
<evidence type="ECO:0000256" key="1">
    <source>
        <dbReference type="ARBA" id="ARBA00008635"/>
    </source>
</evidence>
<dbReference type="RefSeq" id="WP_275475836.1">
    <property type="nucleotide sequence ID" value="NZ_CP162940.1"/>
</dbReference>
<dbReference type="PANTHER" id="PTHR37302">
    <property type="entry name" value="SLR1116 PROTEIN"/>
    <property type="match status" value="1"/>
</dbReference>
<dbReference type="SUPFAM" id="SSF109854">
    <property type="entry name" value="DinB/YfiT-like putative metalloenzymes"/>
    <property type="match status" value="1"/>
</dbReference>
<organism evidence="3 4">
    <name type="scientific">Alicyclobacillus fastidiosus</name>
    <dbReference type="NCBI Taxonomy" id="392011"/>
    <lineage>
        <taxon>Bacteria</taxon>
        <taxon>Bacillati</taxon>
        <taxon>Bacillota</taxon>
        <taxon>Bacilli</taxon>
        <taxon>Bacillales</taxon>
        <taxon>Alicyclobacillaceae</taxon>
        <taxon>Alicyclobacillus</taxon>
    </lineage>
</organism>
<dbReference type="Proteomes" id="UP001579974">
    <property type="component" value="Unassembled WGS sequence"/>
</dbReference>
<name>A0ABV5AAZ6_9BACL</name>
<sequence>MKTLFQYNWQVRDDWFSWCETVPEGDLLKSRGAGVGGILKTLFHIVAVEYSWICDITGRPDLDDDFEAHASLERVVSLSRTLHPVVGDFVLNWTDSRHQEKVTVYHPRTGQQETFREGEILDHIIAHEIHHIGQLSVWARELGREPVTANLIRRGIYN</sequence>